<organism evidence="2 3">
    <name type="scientific">Xylanibacillus composti</name>
    <dbReference type="NCBI Taxonomy" id="1572762"/>
    <lineage>
        <taxon>Bacteria</taxon>
        <taxon>Bacillati</taxon>
        <taxon>Bacillota</taxon>
        <taxon>Bacilli</taxon>
        <taxon>Bacillales</taxon>
        <taxon>Paenibacillaceae</taxon>
        <taxon>Xylanibacillus</taxon>
    </lineage>
</organism>
<protein>
    <submittedName>
        <fullName evidence="2">Uncharacterized protein</fullName>
    </submittedName>
</protein>
<keyword evidence="1" id="KW-0732">Signal</keyword>
<reference evidence="2" key="1">
    <citation type="submission" date="2021-04" db="EMBL/GenBank/DDBJ databases">
        <title>Draft genome sequence of Xylanibacillus composti strain K13.</title>
        <authorList>
            <person name="Uke A."/>
            <person name="Chhe C."/>
            <person name="Baramee S."/>
            <person name="Kosugi A."/>
        </authorList>
    </citation>
    <scope>NUCLEOTIDE SEQUENCE</scope>
    <source>
        <strain evidence="2">K13</strain>
    </source>
</reference>
<sequence length="164" mass="18517">MDKLILVVLLLAVTVVLQAAQLEEEAAYQTFFRAKHALNRAAVAAAQQLDPAALAEGRIAIDPQQARGTAEWYLQHNLGLDSDHLPRSGGFLQHRVEWVRLEVINEGPFPYRYSDPSINYEVVLEKPGVVAVIRLRYPGIFLWYDGLEWDIKATGEWFGEPALY</sequence>
<evidence type="ECO:0000313" key="3">
    <source>
        <dbReference type="Proteomes" id="UP000677918"/>
    </source>
</evidence>
<dbReference type="Proteomes" id="UP000677918">
    <property type="component" value="Unassembled WGS sequence"/>
</dbReference>
<evidence type="ECO:0000256" key="1">
    <source>
        <dbReference type="SAM" id="SignalP"/>
    </source>
</evidence>
<dbReference type="RefSeq" id="WP_213413822.1">
    <property type="nucleotide sequence ID" value="NZ_BOVK01000067.1"/>
</dbReference>
<dbReference type="EMBL" id="BOVK01000067">
    <property type="protein sequence ID" value="GIQ71014.1"/>
    <property type="molecule type" value="Genomic_DNA"/>
</dbReference>
<gene>
    <name evidence="2" type="ORF">XYCOK13_38380</name>
</gene>
<proteinExistence type="predicted"/>
<evidence type="ECO:0000313" key="2">
    <source>
        <dbReference type="EMBL" id="GIQ71014.1"/>
    </source>
</evidence>
<feature type="signal peptide" evidence="1">
    <location>
        <begin position="1"/>
        <end position="19"/>
    </location>
</feature>
<accession>A0A8J4M3N3</accession>
<feature type="chain" id="PRO_5035162461" evidence="1">
    <location>
        <begin position="20"/>
        <end position="164"/>
    </location>
</feature>
<keyword evidence="3" id="KW-1185">Reference proteome</keyword>
<dbReference type="AlphaFoldDB" id="A0A8J4M3N3"/>
<name>A0A8J4M3N3_9BACL</name>
<comment type="caution">
    <text evidence="2">The sequence shown here is derived from an EMBL/GenBank/DDBJ whole genome shotgun (WGS) entry which is preliminary data.</text>
</comment>